<evidence type="ECO:0000256" key="1">
    <source>
        <dbReference type="ARBA" id="ARBA00022490"/>
    </source>
</evidence>
<dbReference type="EC" id="2.1.1.198" evidence="6"/>
<dbReference type="HAMAP" id="MF_01877">
    <property type="entry name" value="16SrRNA_methyltr_I"/>
    <property type="match status" value="1"/>
</dbReference>
<dbReference type="RefSeq" id="WP_088553132.1">
    <property type="nucleotide sequence ID" value="NZ_BDGJ01000023.1"/>
</dbReference>
<evidence type="ECO:0000313" key="9">
    <source>
        <dbReference type="Proteomes" id="UP000197032"/>
    </source>
</evidence>
<evidence type="ECO:0000256" key="5">
    <source>
        <dbReference type="ARBA" id="ARBA00022691"/>
    </source>
</evidence>
<accession>A0A1Z5HQ08</accession>
<comment type="subcellular location">
    <subcellularLocation>
        <location evidence="6">Cytoplasm</location>
    </subcellularLocation>
</comment>
<organism evidence="8 9">
    <name type="scientific">Calderihabitans maritimus</name>
    <dbReference type="NCBI Taxonomy" id="1246530"/>
    <lineage>
        <taxon>Bacteria</taxon>
        <taxon>Bacillati</taxon>
        <taxon>Bacillota</taxon>
        <taxon>Clostridia</taxon>
        <taxon>Neomoorellales</taxon>
        <taxon>Calderihabitantaceae</taxon>
        <taxon>Calderihabitans</taxon>
    </lineage>
</organism>
<dbReference type="CDD" id="cd11648">
    <property type="entry name" value="RsmI"/>
    <property type="match status" value="1"/>
</dbReference>
<name>A0A1Z5HQ08_9FIRM</name>
<evidence type="ECO:0000256" key="6">
    <source>
        <dbReference type="HAMAP-Rule" id="MF_01877"/>
    </source>
</evidence>
<dbReference type="GO" id="GO:0005737">
    <property type="term" value="C:cytoplasm"/>
    <property type="evidence" value="ECO:0007669"/>
    <property type="project" value="UniProtKB-SubCell"/>
</dbReference>
<dbReference type="Gene3D" id="3.40.1010.10">
    <property type="entry name" value="Cobalt-precorrin-4 Transmethylase, Domain 1"/>
    <property type="match status" value="1"/>
</dbReference>
<dbReference type="InterPro" id="IPR008189">
    <property type="entry name" value="rRNA_ssu_MeTfrase_I"/>
</dbReference>
<dbReference type="Pfam" id="PF00590">
    <property type="entry name" value="TP_methylase"/>
    <property type="match status" value="1"/>
</dbReference>
<reference evidence="9" key="1">
    <citation type="journal article" date="2017" name="Appl. Environ. Microbiol.">
        <title>Genomic analysis of Calderihabitans maritimus KKC1, a thermophilic hydrogenogenic carboxydotrophic bacterium isolated from marine sediment.</title>
        <authorList>
            <person name="Omae K."/>
            <person name="Yoneda Y."/>
            <person name="Fukuyama Y."/>
            <person name="Yoshida T."/>
            <person name="Sako Y."/>
        </authorList>
    </citation>
    <scope>NUCLEOTIDE SEQUENCE [LARGE SCALE GENOMIC DNA]</scope>
    <source>
        <strain evidence="9">KKC1</strain>
    </source>
</reference>
<keyword evidence="4 6" id="KW-0808">Transferase</keyword>
<comment type="caution">
    <text evidence="8">The sequence shown here is derived from an EMBL/GenBank/DDBJ whole genome shotgun (WGS) entry which is preliminary data.</text>
</comment>
<comment type="function">
    <text evidence="6">Catalyzes the 2'-O-methylation of the ribose of cytidine 1402 (C1402) in 16S rRNA.</text>
</comment>
<comment type="catalytic activity">
    <reaction evidence="6">
        <text>cytidine(1402) in 16S rRNA + S-adenosyl-L-methionine = 2'-O-methylcytidine(1402) in 16S rRNA + S-adenosyl-L-homocysteine + H(+)</text>
        <dbReference type="Rhea" id="RHEA:42924"/>
        <dbReference type="Rhea" id="RHEA-COMP:10285"/>
        <dbReference type="Rhea" id="RHEA-COMP:10286"/>
        <dbReference type="ChEBI" id="CHEBI:15378"/>
        <dbReference type="ChEBI" id="CHEBI:57856"/>
        <dbReference type="ChEBI" id="CHEBI:59789"/>
        <dbReference type="ChEBI" id="CHEBI:74495"/>
        <dbReference type="ChEBI" id="CHEBI:82748"/>
        <dbReference type="EC" id="2.1.1.198"/>
    </reaction>
</comment>
<evidence type="ECO:0000259" key="7">
    <source>
        <dbReference type="Pfam" id="PF00590"/>
    </source>
</evidence>
<dbReference type="FunFam" id="3.40.1010.10:FF:000002">
    <property type="entry name" value="Ribosomal RNA small subunit methyltransferase I"/>
    <property type="match status" value="1"/>
</dbReference>
<dbReference type="EMBL" id="BDGJ01000023">
    <property type="protein sequence ID" value="GAW91619.1"/>
    <property type="molecule type" value="Genomic_DNA"/>
</dbReference>
<dbReference type="NCBIfam" id="TIGR00096">
    <property type="entry name" value="16S rRNA (cytidine(1402)-2'-O)-methyltransferase"/>
    <property type="match status" value="1"/>
</dbReference>
<evidence type="ECO:0000256" key="2">
    <source>
        <dbReference type="ARBA" id="ARBA00022552"/>
    </source>
</evidence>
<keyword evidence="2 6" id="KW-0698">rRNA processing</keyword>
<feature type="domain" description="Tetrapyrrole methylase" evidence="7">
    <location>
        <begin position="8"/>
        <end position="207"/>
    </location>
</feature>
<dbReference type="PIRSF" id="PIRSF005917">
    <property type="entry name" value="MTase_YraL"/>
    <property type="match status" value="1"/>
</dbReference>
<dbReference type="SUPFAM" id="SSF53790">
    <property type="entry name" value="Tetrapyrrole methylase"/>
    <property type="match status" value="1"/>
</dbReference>
<dbReference type="InterPro" id="IPR014776">
    <property type="entry name" value="4pyrrole_Mease_sub2"/>
</dbReference>
<dbReference type="Gene3D" id="3.30.950.10">
    <property type="entry name" value="Methyltransferase, Cobalt-precorrin-4 Transmethylase, Domain 2"/>
    <property type="match status" value="1"/>
</dbReference>
<keyword evidence="9" id="KW-1185">Reference proteome</keyword>
<dbReference type="PANTHER" id="PTHR46111:SF1">
    <property type="entry name" value="RIBOSOMAL RNA SMALL SUBUNIT METHYLTRANSFERASE I"/>
    <property type="match status" value="1"/>
</dbReference>
<keyword evidence="5 6" id="KW-0949">S-adenosyl-L-methionine</keyword>
<gene>
    <name evidence="6" type="primary">rsmI</name>
    <name evidence="8" type="ORF">KKC1_07800</name>
</gene>
<protein>
    <recommendedName>
        <fullName evidence="6">Ribosomal RNA small subunit methyltransferase I</fullName>
        <ecNumber evidence="6">2.1.1.198</ecNumber>
    </recommendedName>
    <alternativeName>
        <fullName evidence="6">16S rRNA 2'-O-ribose C1402 methyltransferase</fullName>
    </alternativeName>
    <alternativeName>
        <fullName evidence="6">rRNA (cytidine-2'-O-)-methyltransferase RsmI</fullName>
    </alternativeName>
</protein>
<dbReference type="InterPro" id="IPR000878">
    <property type="entry name" value="4pyrrol_Mease"/>
</dbReference>
<keyword evidence="3 6" id="KW-0489">Methyltransferase</keyword>
<comment type="similarity">
    <text evidence="6">Belongs to the methyltransferase superfamily. RsmI family.</text>
</comment>
<dbReference type="Proteomes" id="UP000197032">
    <property type="component" value="Unassembled WGS sequence"/>
</dbReference>
<dbReference type="InterPro" id="IPR014777">
    <property type="entry name" value="4pyrrole_Mease_sub1"/>
</dbReference>
<dbReference type="PANTHER" id="PTHR46111">
    <property type="entry name" value="RIBOSOMAL RNA SMALL SUBUNIT METHYLTRANSFERASE I"/>
    <property type="match status" value="1"/>
</dbReference>
<proteinExistence type="inferred from homology"/>
<dbReference type="PROSITE" id="PS01296">
    <property type="entry name" value="RSMI"/>
    <property type="match status" value="1"/>
</dbReference>
<dbReference type="OrthoDB" id="9809084at2"/>
<dbReference type="GO" id="GO:0070677">
    <property type="term" value="F:rRNA (cytosine-2'-O-)-methyltransferase activity"/>
    <property type="evidence" value="ECO:0007669"/>
    <property type="project" value="UniProtKB-UniRule"/>
</dbReference>
<dbReference type="FunFam" id="3.30.950.10:FF:000002">
    <property type="entry name" value="Ribosomal RNA small subunit methyltransferase I"/>
    <property type="match status" value="1"/>
</dbReference>
<sequence>MAERQTGTLYLVGTPIGNLEDITHRALNVLRHVEVVAAEDTRHTRKLLSHYNIHVSLTSYHEHNRETKGDYLLKLLQKGFDVALVSDAGMPGISDPGYSLVVKAIEAGIPVVPVPGPNALIAGLVVSGLPTRRFAFEGFLPHDGKARRRRLKALAGEERTMVFYESPHRLLETLKDMREILGPRPAAVARELTKKFEEVVRGDLDKLIQYFSDNRPKGEITLVVGGAEGRREEISPSREEIIHAVEGLVEKGMPKKEAIKKVAEDFAVPKREVYRAVVESRKD</sequence>
<dbReference type="InterPro" id="IPR018063">
    <property type="entry name" value="SAM_MeTrfase_RsmI_CS"/>
</dbReference>
<dbReference type="AlphaFoldDB" id="A0A1Z5HQ08"/>
<evidence type="ECO:0000313" key="8">
    <source>
        <dbReference type="EMBL" id="GAW91619.1"/>
    </source>
</evidence>
<evidence type="ECO:0000256" key="3">
    <source>
        <dbReference type="ARBA" id="ARBA00022603"/>
    </source>
</evidence>
<dbReference type="InterPro" id="IPR035996">
    <property type="entry name" value="4pyrrol_Methylase_sf"/>
</dbReference>
<keyword evidence="1 6" id="KW-0963">Cytoplasm</keyword>
<evidence type="ECO:0000256" key="4">
    <source>
        <dbReference type="ARBA" id="ARBA00022679"/>
    </source>
</evidence>